<dbReference type="PROSITE" id="PS50893">
    <property type="entry name" value="ABC_TRANSPORTER_2"/>
    <property type="match status" value="1"/>
</dbReference>
<evidence type="ECO:0000256" key="1">
    <source>
        <dbReference type="ARBA" id="ARBA00004651"/>
    </source>
</evidence>
<evidence type="ECO:0000259" key="8">
    <source>
        <dbReference type="PROSITE" id="PS50893"/>
    </source>
</evidence>
<dbReference type="PROSITE" id="PS00211">
    <property type="entry name" value="ABC_TRANSPORTER_1"/>
    <property type="match status" value="1"/>
</dbReference>
<dbReference type="InterPro" id="IPR027417">
    <property type="entry name" value="P-loop_NTPase"/>
</dbReference>
<gene>
    <name evidence="10" type="ORF">J2S08_002871</name>
</gene>
<dbReference type="Gene3D" id="3.40.50.300">
    <property type="entry name" value="P-loop containing nucleotide triphosphate hydrolases"/>
    <property type="match status" value="1"/>
</dbReference>
<feature type="transmembrane region" description="Helical" evidence="7">
    <location>
        <begin position="84"/>
        <end position="102"/>
    </location>
</feature>
<evidence type="ECO:0000256" key="5">
    <source>
        <dbReference type="ARBA" id="ARBA00022989"/>
    </source>
</evidence>
<dbReference type="InterPro" id="IPR036640">
    <property type="entry name" value="ABC1_TM_sf"/>
</dbReference>
<feature type="domain" description="ABC transmembrane type-1" evidence="9">
    <location>
        <begin position="49"/>
        <end position="331"/>
    </location>
</feature>
<keyword evidence="11" id="KW-1185">Reference proteome</keyword>
<protein>
    <submittedName>
        <fullName evidence="10">ABC transport system ATP-binding protein/ATP-binding cassette subfamily B protein</fullName>
    </submittedName>
</protein>
<dbReference type="CDD" id="cd18545">
    <property type="entry name" value="ABC_6TM_YknV_like"/>
    <property type="match status" value="1"/>
</dbReference>
<name>A0ABT9WUL5_9BACI</name>
<dbReference type="EMBL" id="JAUSTT010000017">
    <property type="protein sequence ID" value="MDQ0176992.1"/>
    <property type="molecule type" value="Genomic_DNA"/>
</dbReference>
<comment type="subcellular location">
    <subcellularLocation>
        <location evidence="1">Cell membrane</location>
        <topology evidence="1">Multi-pass membrane protein</topology>
    </subcellularLocation>
</comment>
<evidence type="ECO:0000256" key="3">
    <source>
        <dbReference type="ARBA" id="ARBA00022741"/>
    </source>
</evidence>
<feature type="transmembrane region" description="Helical" evidence="7">
    <location>
        <begin position="46"/>
        <end position="72"/>
    </location>
</feature>
<organism evidence="10 11">
    <name type="scientific">Bacillus chungangensis</name>
    <dbReference type="NCBI Taxonomy" id="587633"/>
    <lineage>
        <taxon>Bacteria</taxon>
        <taxon>Bacillati</taxon>
        <taxon>Bacillota</taxon>
        <taxon>Bacilli</taxon>
        <taxon>Bacillales</taxon>
        <taxon>Bacillaceae</taxon>
        <taxon>Bacillus</taxon>
    </lineage>
</organism>
<evidence type="ECO:0000259" key="9">
    <source>
        <dbReference type="PROSITE" id="PS50929"/>
    </source>
</evidence>
<dbReference type="InterPro" id="IPR011527">
    <property type="entry name" value="ABC1_TM_dom"/>
</dbReference>
<dbReference type="Pfam" id="PF00664">
    <property type="entry name" value="ABC_membrane"/>
    <property type="match status" value="1"/>
</dbReference>
<dbReference type="PANTHER" id="PTHR43394">
    <property type="entry name" value="ATP-DEPENDENT PERMEASE MDL1, MITOCHONDRIAL"/>
    <property type="match status" value="1"/>
</dbReference>
<dbReference type="SUPFAM" id="SSF52540">
    <property type="entry name" value="P-loop containing nucleoside triphosphate hydrolases"/>
    <property type="match status" value="1"/>
</dbReference>
<dbReference type="SUPFAM" id="SSF90123">
    <property type="entry name" value="ABC transporter transmembrane region"/>
    <property type="match status" value="1"/>
</dbReference>
<comment type="caution">
    <text evidence="10">The sequence shown here is derived from an EMBL/GenBank/DDBJ whole genome shotgun (WGS) entry which is preliminary data.</text>
</comment>
<dbReference type="PROSITE" id="PS50929">
    <property type="entry name" value="ABC_TM1F"/>
    <property type="match status" value="1"/>
</dbReference>
<dbReference type="PANTHER" id="PTHR43394:SF1">
    <property type="entry name" value="ATP-BINDING CASSETTE SUB-FAMILY B MEMBER 10, MITOCHONDRIAL"/>
    <property type="match status" value="1"/>
</dbReference>
<dbReference type="Pfam" id="PF00005">
    <property type="entry name" value="ABC_tran"/>
    <property type="match status" value="1"/>
</dbReference>
<dbReference type="Gene3D" id="1.20.1560.10">
    <property type="entry name" value="ABC transporter type 1, transmembrane domain"/>
    <property type="match status" value="1"/>
</dbReference>
<dbReference type="InterPro" id="IPR003593">
    <property type="entry name" value="AAA+_ATPase"/>
</dbReference>
<dbReference type="InterPro" id="IPR003439">
    <property type="entry name" value="ABC_transporter-like_ATP-bd"/>
</dbReference>
<keyword evidence="3" id="KW-0547">Nucleotide-binding</keyword>
<evidence type="ECO:0000256" key="2">
    <source>
        <dbReference type="ARBA" id="ARBA00022692"/>
    </source>
</evidence>
<reference evidence="10 11" key="1">
    <citation type="submission" date="2023-07" db="EMBL/GenBank/DDBJ databases">
        <title>Genomic Encyclopedia of Type Strains, Phase IV (KMG-IV): sequencing the most valuable type-strain genomes for metagenomic binning, comparative biology and taxonomic classification.</title>
        <authorList>
            <person name="Goeker M."/>
        </authorList>
    </citation>
    <scope>NUCLEOTIDE SEQUENCE [LARGE SCALE GENOMIC DNA]</scope>
    <source>
        <strain evidence="10 11">DSM 23837</strain>
    </source>
</reference>
<evidence type="ECO:0000256" key="4">
    <source>
        <dbReference type="ARBA" id="ARBA00022840"/>
    </source>
</evidence>
<dbReference type="InterPro" id="IPR017871">
    <property type="entry name" value="ABC_transporter-like_CS"/>
</dbReference>
<evidence type="ECO:0000256" key="7">
    <source>
        <dbReference type="SAM" id="Phobius"/>
    </source>
</evidence>
<evidence type="ECO:0000313" key="10">
    <source>
        <dbReference type="EMBL" id="MDQ0176992.1"/>
    </source>
</evidence>
<accession>A0ABT9WUL5</accession>
<feature type="domain" description="ABC transporter" evidence="8">
    <location>
        <begin position="365"/>
        <end position="599"/>
    </location>
</feature>
<dbReference type="RefSeq" id="WP_307230597.1">
    <property type="nucleotide sequence ID" value="NZ_JAUSTT010000017.1"/>
</dbReference>
<keyword evidence="5 7" id="KW-1133">Transmembrane helix</keyword>
<evidence type="ECO:0000256" key="6">
    <source>
        <dbReference type="ARBA" id="ARBA00023136"/>
    </source>
</evidence>
<dbReference type="Proteomes" id="UP001223586">
    <property type="component" value="Unassembled WGS sequence"/>
</dbReference>
<sequence>MLEKKKINPQVLERFQYSTDQVIDKPFNWKQMWRLLGYLKPYTKKLLPLSIFAVLITTFVRLVIPILIGVYAIDKAISGKDAKLLYGVVAMIALLYFLSYVANMLRIRWMNQLGQGVIYDIRKHLFTHVQHLSHRFFDQRSAGSILVRIMNDTTSLQDLFTNGVINLFMDMMMLLGVIAILFALSPELTMAVMIILPMMFFISTKLRKNIRRSWQYMRIKQSKLNSHLNESIQGIRVTQSFTQEKENMAFFDGVNFENYEAWRIATKKSAMFRPLVDLTNAIGSAVLIWYGAHLIQTGSLALGEFVAYAFYLGMFWEPISRLGMVYNQLLMGMASSERIFEYLDEQPIVSEKKHAAVLKDVKGHIVFDHVSFSYDEKRPALKDINLHIHAGDTVALVGHTGSGKTTIANLITRFYDPTAGAVKIDGHDLKDVSLQSLRNQISVVLQETFIFSGTIMENILFGRPHASVEEAISAAKAVGAHSFIKKLPQGYDTQVEERGNILSVGERQLLSFARALLADPRIIILDEATASIDTETEIKIQEALKTLLNGRTAIIIAHRLSTIREADTIFVLDHGEIIEKGNHEQLIKHKGEYYRLVKAQFNMLKVM</sequence>
<evidence type="ECO:0000313" key="11">
    <source>
        <dbReference type="Proteomes" id="UP001223586"/>
    </source>
</evidence>
<dbReference type="InterPro" id="IPR039421">
    <property type="entry name" value="Type_1_exporter"/>
</dbReference>
<keyword evidence="4 10" id="KW-0067">ATP-binding</keyword>
<dbReference type="CDD" id="cd03254">
    <property type="entry name" value="ABCC_Glucan_exporter_like"/>
    <property type="match status" value="1"/>
</dbReference>
<proteinExistence type="predicted"/>
<keyword evidence="6 7" id="KW-0472">Membrane</keyword>
<dbReference type="SMART" id="SM00382">
    <property type="entry name" value="AAA"/>
    <property type="match status" value="1"/>
</dbReference>
<dbReference type="GO" id="GO:0005524">
    <property type="term" value="F:ATP binding"/>
    <property type="evidence" value="ECO:0007669"/>
    <property type="project" value="UniProtKB-KW"/>
</dbReference>
<keyword evidence="2 7" id="KW-0812">Transmembrane</keyword>